<evidence type="ECO:0000256" key="1">
    <source>
        <dbReference type="ARBA" id="ARBA00004651"/>
    </source>
</evidence>
<dbReference type="GO" id="GO:0005886">
    <property type="term" value="C:plasma membrane"/>
    <property type="evidence" value="ECO:0007669"/>
    <property type="project" value="UniProtKB-SubCell"/>
</dbReference>
<dbReference type="KEGG" id="vde:111250407"/>
<dbReference type="GO" id="GO:0070782">
    <property type="term" value="P:phosphatidylserine exposure on apoptotic cell surface"/>
    <property type="evidence" value="ECO:0007669"/>
    <property type="project" value="TreeGrafter"/>
</dbReference>
<dbReference type="InterPro" id="IPR050895">
    <property type="entry name" value="XK-related_scramblase"/>
</dbReference>
<organism evidence="8 9">
    <name type="scientific">Varroa destructor</name>
    <name type="common">Honeybee mite</name>
    <dbReference type="NCBI Taxonomy" id="109461"/>
    <lineage>
        <taxon>Eukaryota</taxon>
        <taxon>Metazoa</taxon>
        <taxon>Ecdysozoa</taxon>
        <taxon>Arthropoda</taxon>
        <taxon>Chelicerata</taxon>
        <taxon>Arachnida</taxon>
        <taxon>Acari</taxon>
        <taxon>Parasitiformes</taxon>
        <taxon>Mesostigmata</taxon>
        <taxon>Gamasina</taxon>
        <taxon>Dermanyssoidea</taxon>
        <taxon>Varroidae</taxon>
        <taxon>Varroa</taxon>
    </lineage>
</organism>
<feature type="transmembrane region" description="Helical" evidence="7">
    <location>
        <begin position="285"/>
        <end position="308"/>
    </location>
</feature>
<evidence type="ECO:0000256" key="2">
    <source>
        <dbReference type="ARBA" id="ARBA00008789"/>
    </source>
</evidence>
<dbReference type="PANTHER" id="PTHR16024">
    <property type="entry name" value="XK-RELATED PROTEIN"/>
    <property type="match status" value="1"/>
</dbReference>
<dbReference type="InterPro" id="IPR018629">
    <property type="entry name" value="XK-rel"/>
</dbReference>
<feature type="transmembrane region" description="Helical" evidence="7">
    <location>
        <begin position="320"/>
        <end position="339"/>
    </location>
</feature>
<dbReference type="PANTHER" id="PTHR16024:SF6">
    <property type="entry name" value="XK-RELATED PROTEIN"/>
    <property type="match status" value="1"/>
</dbReference>
<dbReference type="Proteomes" id="UP000594260">
    <property type="component" value="Unplaced"/>
</dbReference>
<keyword evidence="4 7" id="KW-0812">Transmembrane</keyword>
<dbReference type="GO" id="GO:0043652">
    <property type="term" value="P:engulfment of apoptotic cell"/>
    <property type="evidence" value="ECO:0007669"/>
    <property type="project" value="TreeGrafter"/>
</dbReference>
<feature type="transmembrane region" description="Helical" evidence="7">
    <location>
        <begin position="346"/>
        <end position="367"/>
    </location>
</feature>
<sequence length="390" mass="44306">MDVEWYGLRLKPAQSEVDSGDKPAWRGPLLYSPWDAMFMILAVISVIGDVISDCYVAYVHAAHGMMLTMWLTIAFIVVPGWISTCASLLLIMQDRENRVKSQWSCKWLVVFHVLPLVLVPHYISSLQFALKSQQECRSRPERQMYYYQMLWEDYDASYLRLIEAFLEAAPQLLLQAVLVLIFYNEVKDEPSHYWPQLVIPMIFSLFSLSYAVVCYKRSLRIAQNAKRLSFAGTITLLCSQMSLVASRLIVLALFISVAPVEVTVVAILTRLLFNATWLSLFQFRHVASVAENVILRIILSVIYLFTYLDLCDGQTGRRQIVHHVAAVVDCGVLLALYALYAIHLNVYCVVAAICLYPLGLMLLVSYYCKCHPTSMSDGVHFIEAPTVPHS</sequence>
<evidence type="ECO:0000256" key="4">
    <source>
        <dbReference type="ARBA" id="ARBA00022692"/>
    </source>
</evidence>
<keyword evidence="3" id="KW-1003">Cell membrane</keyword>
<protein>
    <recommendedName>
        <fullName evidence="7">XK-related protein</fullName>
    </recommendedName>
</protein>
<comment type="subcellular location">
    <subcellularLocation>
        <location evidence="1">Cell membrane</location>
        <topology evidence="1">Multi-pass membrane protein</topology>
    </subcellularLocation>
    <subcellularLocation>
        <location evidence="7">Membrane</location>
        <topology evidence="7">Multi-pass membrane protein</topology>
    </subcellularLocation>
</comment>
<feature type="transmembrane region" description="Helical" evidence="7">
    <location>
        <begin position="195"/>
        <end position="215"/>
    </location>
</feature>
<dbReference type="GeneID" id="111250407"/>
<evidence type="ECO:0000256" key="3">
    <source>
        <dbReference type="ARBA" id="ARBA00022475"/>
    </source>
</evidence>
<dbReference type="InParanoid" id="A0A7M7MA86"/>
<evidence type="ECO:0000256" key="7">
    <source>
        <dbReference type="RuleBase" id="RU910716"/>
    </source>
</evidence>
<comment type="similarity">
    <text evidence="2 7">Belongs to the XK family.</text>
</comment>
<reference evidence="8" key="1">
    <citation type="submission" date="2021-01" db="UniProtKB">
        <authorList>
            <consortium name="EnsemblMetazoa"/>
        </authorList>
    </citation>
    <scope>IDENTIFICATION</scope>
</reference>
<dbReference type="GO" id="GO:1902742">
    <property type="term" value="P:apoptotic process involved in development"/>
    <property type="evidence" value="ECO:0007669"/>
    <property type="project" value="TreeGrafter"/>
</dbReference>
<dbReference type="RefSeq" id="XP_022661355.1">
    <property type="nucleotide sequence ID" value="XM_022805620.1"/>
</dbReference>
<dbReference type="OrthoDB" id="6136301at2759"/>
<evidence type="ECO:0000256" key="6">
    <source>
        <dbReference type="ARBA" id="ARBA00023136"/>
    </source>
</evidence>
<evidence type="ECO:0000256" key="5">
    <source>
        <dbReference type="ARBA" id="ARBA00022989"/>
    </source>
</evidence>
<dbReference type="Pfam" id="PF09815">
    <property type="entry name" value="XK-related"/>
    <property type="match status" value="1"/>
</dbReference>
<keyword evidence="5 7" id="KW-1133">Transmembrane helix</keyword>
<keyword evidence="9" id="KW-1185">Reference proteome</keyword>
<evidence type="ECO:0000313" key="9">
    <source>
        <dbReference type="Proteomes" id="UP000594260"/>
    </source>
</evidence>
<keyword evidence="6 7" id="KW-0472">Membrane</keyword>
<name>A0A7M7MA86_VARDE</name>
<accession>A0A7M7MA86</accession>
<feature type="transmembrane region" description="Helical" evidence="7">
    <location>
        <begin position="70"/>
        <end position="92"/>
    </location>
</feature>
<dbReference type="AlphaFoldDB" id="A0A7M7MA86"/>
<evidence type="ECO:0000313" key="8">
    <source>
        <dbReference type="EnsemblMetazoa" id="XP_022661355"/>
    </source>
</evidence>
<feature type="transmembrane region" description="Helical" evidence="7">
    <location>
        <begin position="36"/>
        <end position="58"/>
    </location>
</feature>
<dbReference type="EnsemblMetazoa" id="XM_022805620">
    <property type="protein sequence ID" value="XP_022661355"/>
    <property type="gene ID" value="LOC111250407"/>
</dbReference>
<proteinExistence type="inferred from homology"/>
<feature type="transmembrane region" description="Helical" evidence="7">
    <location>
        <begin position="251"/>
        <end position="273"/>
    </location>
</feature>
<feature type="transmembrane region" description="Helical" evidence="7">
    <location>
        <begin position="164"/>
        <end position="183"/>
    </location>
</feature>
<feature type="transmembrane region" description="Helical" evidence="7">
    <location>
        <begin position="107"/>
        <end position="130"/>
    </location>
</feature>